<sequence length="103" mass="11484">MLLSVSVVLFYAALYLYDRRAGLHRHMRRGLGYAAVVLGAFIFSFFFFYGLSPVAGMTPTIRAAGGGICLVVAAYYLHRLTVLHRDYCDEEEAAQQQAQVLFA</sequence>
<evidence type="ECO:0000256" key="1">
    <source>
        <dbReference type="SAM" id="Phobius"/>
    </source>
</evidence>
<protein>
    <submittedName>
        <fullName evidence="2">Uncharacterized protein</fullName>
    </submittedName>
</protein>
<keyword evidence="1" id="KW-1133">Transmembrane helix</keyword>
<evidence type="ECO:0000313" key="2">
    <source>
        <dbReference type="EMBL" id="WVZ91352.1"/>
    </source>
</evidence>
<dbReference type="EMBL" id="CP144752">
    <property type="protein sequence ID" value="WVZ91352.1"/>
    <property type="molecule type" value="Genomic_DNA"/>
</dbReference>
<feature type="transmembrane region" description="Helical" evidence="1">
    <location>
        <begin position="30"/>
        <end position="49"/>
    </location>
</feature>
<dbReference type="AlphaFoldDB" id="A0AAQ3UJX9"/>
<keyword evidence="1" id="KW-0472">Membrane</keyword>
<organism evidence="2 3">
    <name type="scientific">Paspalum notatum var. saurae</name>
    <dbReference type="NCBI Taxonomy" id="547442"/>
    <lineage>
        <taxon>Eukaryota</taxon>
        <taxon>Viridiplantae</taxon>
        <taxon>Streptophyta</taxon>
        <taxon>Embryophyta</taxon>
        <taxon>Tracheophyta</taxon>
        <taxon>Spermatophyta</taxon>
        <taxon>Magnoliopsida</taxon>
        <taxon>Liliopsida</taxon>
        <taxon>Poales</taxon>
        <taxon>Poaceae</taxon>
        <taxon>PACMAD clade</taxon>
        <taxon>Panicoideae</taxon>
        <taxon>Andropogonodae</taxon>
        <taxon>Paspaleae</taxon>
        <taxon>Paspalinae</taxon>
        <taxon>Paspalum</taxon>
    </lineage>
</organism>
<dbReference type="Proteomes" id="UP001341281">
    <property type="component" value="Chromosome 08"/>
</dbReference>
<accession>A0AAQ3UJX9</accession>
<reference evidence="2 3" key="1">
    <citation type="submission" date="2024-02" db="EMBL/GenBank/DDBJ databases">
        <title>High-quality chromosome-scale genome assembly of Pensacola bahiagrass (Paspalum notatum Flugge var. saurae).</title>
        <authorList>
            <person name="Vega J.M."/>
            <person name="Podio M."/>
            <person name="Orjuela J."/>
            <person name="Siena L.A."/>
            <person name="Pessino S.C."/>
            <person name="Combes M.C."/>
            <person name="Mariac C."/>
            <person name="Albertini E."/>
            <person name="Pupilli F."/>
            <person name="Ortiz J.P.A."/>
            <person name="Leblanc O."/>
        </authorList>
    </citation>
    <scope>NUCLEOTIDE SEQUENCE [LARGE SCALE GENOMIC DNA]</scope>
    <source>
        <strain evidence="2">R1</strain>
        <tissue evidence="2">Leaf</tissue>
    </source>
</reference>
<proteinExistence type="predicted"/>
<feature type="transmembrane region" description="Helical" evidence="1">
    <location>
        <begin position="61"/>
        <end position="77"/>
    </location>
</feature>
<keyword evidence="3" id="KW-1185">Reference proteome</keyword>
<evidence type="ECO:0000313" key="3">
    <source>
        <dbReference type="Proteomes" id="UP001341281"/>
    </source>
</evidence>
<keyword evidence="1" id="KW-0812">Transmembrane</keyword>
<name>A0AAQ3UJX9_PASNO</name>
<gene>
    <name evidence="2" type="ORF">U9M48_037539</name>
</gene>